<dbReference type="EMBL" id="BOPL01000007">
    <property type="protein sequence ID" value="GIK04964.1"/>
    <property type="molecule type" value="Genomic_DNA"/>
</dbReference>
<dbReference type="RefSeq" id="XP_043128150.1">
    <property type="nucleotide sequence ID" value="XM_043272215.1"/>
</dbReference>
<dbReference type="GeneID" id="66937045"/>
<comment type="caution">
    <text evidence="1">The sequence shown here is derived from an EMBL/GenBank/DDBJ whole genome shotgun (WGS) entry which is preliminary data.</text>
</comment>
<protein>
    <submittedName>
        <fullName evidence="1">Uncharacterized protein</fullName>
    </submittedName>
</protein>
<evidence type="ECO:0000313" key="2">
    <source>
        <dbReference type="Proteomes" id="UP000710440"/>
    </source>
</evidence>
<organism evidence="1 2">
    <name type="scientific">Aspergillus viridinutans</name>
    <dbReference type="NCBI Taxonomy" id="75553"/>
    <lineage>
        <taxon>Eukaryota</taxon>
        <taxon>Fungi</taxon>
        <taxon>Dikarya</taxon>
        <taxon>Ascomycota</taxon>
        <taxon>Pezizomycotina</taxon>
        <taxon>Eurotiomycetes</taxon>
        <taxon>Eurotiomycetidae</taxon>
        <taxon>Eurotiales</taxon>
        <taxon>Aspergillaceae</taxon>
        <taxon>Aspergillus</taxon>
        <taxon>Aspergillus subgen. Fumigati</taxon>
    </lineage>
</organism>
<accession>A0A9P3F4N7</accession>
<evidence type="ECO:0000313" key="1">
    <source>
        <dbReference type="EMBL" id="GIK04964.1"/>
    </source>
</evidence>
<dbReference type="AlphaFoldDB" id="A0A9P3F4N7"/>
<name>A0A9P3F4N7_ASPVI</name>
<gene>
    <name evidence="1" type="ORF">Aspvir_009063</name>
</gene>
<keyword evidence="2" id="KW-1185">Reference proteome</keyword>
<dbReference type="Proteomes" id="UP000710440">
    <property type="component" value="Unassembled WGS sequence"/>
</dbReference>
<reference evidence="1 2" key="1">
    <citation type="submission" date="2021-02" db="EMBL/GenBank/DDBJ databases">
        <title>Pan-genome distribution and transcriptional activeness of fungal secondary metabolism genes in Aspergillus section Fumigati.</title>
        <authorList>
            <person name="Takahashi H."/>
            <person name="Umemura M."/>
            <person name="Ninomiya A."/>
            <person name="Kusuya Y."/>
            <person name="Urayama S."/>
            <person name="Shimizu M."/>
            <person name="Watanabe A."/>
            <person name="Kamei K."/>
            <person name="Yaguchi T."/>
            <person name="Hagiwara D."/>
        </authorList>
    </citation>
    <scope>NUCLEOTIDE SEQUENCE [LARGE SCALE GENOMIC DNA]</scope>
    <source>
        <strain evidence="1 2">IFM 47045</strain>
    </source>
</reference>
<proteinExistence type="predicted"/>
<sequence length="102" mass="11153">MPFLNFTVKIANTGKVTSDYTAMLFANTTAGPAPYPNKDHNHPVTIDSMARTDEAGNRVLYPGKYELALNNERSIVLRFAALTGGEAVISKWPVEEQQISPA</sequence>
<dbReference type="OrthoDB" id="47059at2759"/>